<evidence type="ECO:0000256" key="1">
    <source>
        <dbReference type="SAM" id="MobiDB-lite"/>
    </source>
</evidence>
<dbReference type="RefSeq" id="WP_212518909.1">
    <property type="nucleotide sequence ID" value="NZ_JAGSOH010000041.1"/>
</dbReference>
<feature type="region of interest" description="Disordered" evidence="1">
    <location>
        <begin position="157"/>
        <end position="191"/>
    </location>
</feature>
<evidence type="ECO:0000256" key="2">
    <source>
        <dbReference type="SAM" id="Phobius"/>
    </source>
</evidence>
<keyword evidence="2" id="KW-1133">Transmembrane helix</keyword>
<keyword evidence="2" id="KW-0472">Membrane</keyword>
<dbReference type="Proteomes" id="UP000676325">
    <property type="component" value="Unassembled WGS sequence"/>
</dbReference>
<dbReference type="AlphaFoldDB" id="A0A941ECC8"/>
<proteinExistence type="predicted"/>
<feature type="transmembrane region" description="Helical" evidence="2">
    <location>
        <begin position="86"/>
        <end position="106"/>
    </location>
</feature>
<feature type="transmembrane region" description="Helical" evidence="2">
    <location>
        <begin position="12"/>
        <end position="32"/>
    </location>
</feature>
<feature type="transmembrane region" description="Helical" evidence="2">
    <location>
        <begin position="52"/>
        <end position="74"/>
    </location>
</feature>
<feature type="compositionally biased region" description="Low complexity" evidence="1">
    <location>
        <begin position="157"/>
        <end position="185"/>
    </location>
</feature>
<organism evidence="3 4">
    <name type="scientific">Actinospica acidithermotolerans</name>
    <dbReference type="NCBI Taxonomy" id="2828514"/>
    <lineage>
        <taxon>Bacteria</taxon>
        <taxon>Bacillati</taxon>
        <taxon>Actinomycetota</taxon>
        <taxon>Actinomycetes</taxon>
        <taxon>Catenulisporales</taxon>
        <taxon>Actinospicaceae</taxon>
        <taxon>Actinospica</taxon>
    </lineage>
</organism>
<name>A0A941ECC8_9ACTN</name>
<keyword evidence="4" id="KW-1185">Reference proteome</keyword>
<keyword evidence="2" id="KW-0812">Transmembrane</keyword>
<accession>A0A941ECC8</accession>
<evidence type="ECO:0000313" key="4">
    <source>
        <dbReference type="Proteomes" id="UP000676325"/>
    </source>
</evidence>
<gene>
    <name evidence="3" type="ORF">KDK95_15735</name>
</gene>
<sequence>MDLSKLGRTEQVISAVGLLLFVFSFLPWYSISYLGLSWSADAWSDPSGFLDWFPVLLLLAYGVILALPAFGVALDIPTLAGAVNRAFIGLALSAFAVLLFAIQGLTYPSADGYGGPSWAYFVALVLALAAGAQSYLGFTRQGGSFAQVSEGFKARTQGAAPAQQVPAQQQYEQQPYQQPEEQGQQPPAPPV</sequence>
<evidence type="ECO:0000313" key="3">
    <source>
        <dbReference type="EMBL" id="MBR7827770.1"/>
    </source>
</evidence>
<protein>
    <submittedName>
        <fullName evidence="3">Uncharacterized protein</fullName>
    </submittedName>
</protein>
<reference evidence="3" key="1">
    <citation type="submission" date="2021-04" db="EMBL/GenBank/DDBJ databases">
        <title>Genome based classification of Actinospica acidithermotolerans sp. nov., an actinobacterium isolated from an Indonesian hot spring.</title>
        <authorList>
            <person name="Kusuma A.B."/>
            <person name="Putra K.E."/>
            <person name="Nafisah S."/>
            <person name="Loh J."/>
            <person name="Nouioui I."/>
            <person name="Goodfellow M."/>
        </authorList>
    </citation>
    <scope>NUCLEOTIDE SEQUENCE</scope>
    <source>
        <strain evidence="3">MGRD01-02</strain>
    </source>
</reference>
<dbReference type="EMBL" id="JAGSOH010000041">
    <property type="protein sequence ID" value="MBR7827770.1"/>
    <property type="molecule type" value="Genomic_DNA"/>
</dbReference>
<comment type="caution">
    <text evidence="3">The sequence shown here is derived from an EMBL/GenBank/DDBJ whole genome shotgun (WGS) entry which is preliminary data.</text>
</comment>
<feature type="transmembrane region" description="Helical" evidence="2">
    <location>
        <begin position="118"/>
        <end position="138"/>
    </location>
</feature>